<gene>
    <name evidence="2" type="ORF">GCM10008101_19650</name>
</gene>
<feature type="chain" id="PRO_5046849648" description="Toxin co-regulated pilus biosynthesis protein Q" evidence="1">
    <location>
        <begin position="24"/>
        <end position="142"/>
    </location>
</feature>
<accession>A0ABQ3C2R2</accession>
<reference evidence="3" key="1">
    <citation type="journal article" date="2019" name="Int. J. Syst. Evol. Microbiol.">
        <title>The Global Catalogue of Microorganisms (GCM) 10K type strain sequencing project: providing services to taxonomists for standard genome sequencing and annotation.</title>
        <authorList>
            <consortium name="The Broad Institute Genomics Platform"/>
            <consortium name="The Broad Institute Genome Sequencing Center for Infectious Disease"/>
            <person name="Wu L."/>
            <person name="Ma J."/>
        </authorList>
    </citation>
    <scope>NUCLEOTIDE SEQUENCE [LARGE SCALE GENOMIC DNA]</scope>
    <source>
        <strain evidence="3">KCTC 22558</strain>
    </source>
</reference>
<sequence>MKALSHVVRPAIFLLIGGLAACATPPPAQVRGRWKPVNQFGEQPQAIPLKPAYVYYAAPVDRTLKSLLERWARDSHMTLDYRHDSDFTLYRPVADVRGNDLQAALGQLGALYAPQQVAIGIEADRIVVRRADAAAPISTTTP</sequence>
<evidence type="ECO:0008006" key="4">
    <source>
        <dbReference type="Google" id="ProtNLM"/>
    </source>
</evidence>
<feature type="signal peptide" evidence="1">
    <location>
        <begin position="1"/>
        <end position="23"/>
    </location>
</feature>
<organism evidence="2 3">
    <name type="scientific">Cognatilysobacter xinjiangensis</name>
    <dbReference type="NCBI Taxonomy" id="546892"/>
    <lineage>
        <taxon>Bacteria</taxon>
        <taxon>Pseudomonadati</taxon>
        <taxon>Pseudomonadota</taxon>
        <taxon>Gammaproteobacteria</taxon>
        <taxon>Lysobacterales</taxon>
        <taxon>Lysobacteraceae</taxon>
        <taxon>Cognatilysobacter</taxon>
    </lineage>
</organism>
<dbReference type="EMBL" id="BMXY01000002">
    <property type="protein sequence ID" value="GGZ65712.1"/>
    <property type="molecule type" value="Genomic_DNA"/>
</dbReference>
<proteinExistence type="predicted"/>
<comment type="caution">
    <text evidence="2">The sequence shown here is derived from an EMBL/GenBank/DDBJ whole genome shotgun (WGS) entry which is preliminary data.</text>
</comment>
<dbReference type="PROSITE" id="PS51257">
    <property type="entry name" value="PROKAR_LIPOPROTEIN"/>
    <property type="match status" value="1"/>
</dbReference>
<evidence type="ECO:0000256" key="1">
    <source>
        <dbReference type="SAM" id="SignalP"/>
    </source>
</evidence>
<dbReference type="RefSeq" id="WP_189449397.1">
    <property type="nucleotide sequence ID" value="NZ_BMXY01000002.1"/>
</dbReference>
<keyword evidence="1" id="KW-0732">Signal</keyword>
<dbReference type="Proteomes" id="UP000643403">
    <property type="component" value="Unassembled WGS sequence"/>
</dbReference>
<evidence type="ECO:0000313" key="2">
    <source>
        <dbReference type="EMBL" id="GGZ65712.1"/>
    </source>
</evidence>
<keyword evidence="3" id="KW-1185">Reference proteome</keyword>
<dbReference type="Gene3D" id="3.55.50.70">
    <property type="match status" value="1"/>
</dbReference>
<name>A0ABQ3C2R2_9GAMM</name>
<evidence type="ECO:0000313" key="3">
    <source>
        <dbReference type="Proteomes" id="UP000643403"/>
    </source>
</evidence>
<protein>
    <recommendedName>
        <fullName evidence="4">Toxin co-regulated pilus biosynthesis protein Q</fullName>
    </recommendedName>
</protein>